<name>A0A388L4B2_CHABU</name>
<organism evidence="2 3">
    <name type="scientific">Chara braunii</name>
    <name type="common">Braun's stonewort</name>
    <dbReference type="NCBI Taxonomy" id="69332"/>
    <lineage>
        <taxon>Eukaryota</taxon>
        <taxon>Viridiplantae</taxon>
        <taxon>Streptophyta</taxon>
        <taxon>Charophyceae</taxon>
        <taxon>Charales</taxon>
        <taxon>Characeae</taxon>
        <taxon>Chara</taxon>
    </lineage>
</organism>
<dbReference type="AlphaFoldDB" id="A0A388L4B2"/>
<reference evidence="2 3" key="1">
    <citation type="journal article" date="2018" name="Cell">
        <title>The Chara Genome: Secondary Complexity and Implications for Plant Terrestrialization.</title>
        <authorList>
            <person name="Nishiyama T."/>
            <person name="Sakayama H."/>
            <person name="Vries J.D."/>
            <person name="Buschmann H."/>
            <person name="Saint-Marcoux D."/>
            <person name="Ullrich K.K."/>
            <person name="Haas F.B."/>
            <person name="Vanderstraeten L."/>
            <person name="Becker D."/>
            <person name="Lang D."/>
            <person name="Vosolsobe S."/>
            <person name="Rombauts S."/>
            <person name="Wilhelmsson P.K.I."/>
            <person name="Janitza P."/>
            <person name="Kern R."/>
            <person name="Heyl A."/>
            <person name="Rumpler F."/>
            <person name="Villalobos L.I.A.C."/>
            <person name="Clay J.M."/>
            <person name="Skokan R."/>
            <person name="Toyoda A."/>
            <person name="Suzuki Y."/>
            <person name="Kagoshima H."/>
            <person name="Schijlen E."/>
            <person name="Tajeshwar N."/>
            <person name="Catarino B."/>
            <person name="Hetherington A.J."/>
            <person name="Saltykova A."/>
            <person name="Bonnot C."/>
            <person name="Breuninger H."/>
            <person name="Symeonidi A."/>
            <person name="Radhakrishnan G.V."/>
            <person name="Van Nieuwerburgh F."/>
            <person name="Deforce D."/>
            <person name="Chang C."/>
            <person name="Karol K.G."/>
            <person name="Hedrich R."/>
            <person name="Ulvskov P."/>
            <person name="Glockner G."/>
            <person name="Delwiche C.F."/>
            <person name="Petrasek J."/>
            <person name="Van de Peer Y."/>
            <person name="Friml J."/>
            <person name="Beilby M."/>
            <person name="Dolan L."/>
            <person name="Kohara Y."/>
            <person name="Sugano S."/>
            <person name="Fujiyama A."/>
            <person name="Delaux P.-M."/>
            <person name="Quint M."/>
            <person name="TheiBen G."/>
            <person name="Hagemann M."/>
            <person name="Harholt J."/>
            <person name="Dunand C."/>
            <person name="Zachgo S."/>
            <person name="Langdale J."/>
            <person name="Maumus F."/>
            <person name="Straeten D.V.D."/>
            <person name="Gould S.B."/>
            <person name="Rensing S.A."/>
        </authorList>
    </citation>
    <scope>NUCLEOTIDE SEQUENCE [LARGE SCALE GENOMIC DNA]</scope>
    <source>
        <strain evidence="2 3">S276</strain>
    </source>
</reference>
<feature type="compositionally biased region" description="Acidic residues" evidence="1">
    <location>
        <begin position="56"/>
        <end position="72"/>
    </location>
</feature>
<proteinExistence type="predicted"/>
<evidence type="ECO:0000313" key="2">
    <source>
        <dbReference type="EMBL" id="GBG77149.1"/>
    </source>
</evidence>
<feature type="compositionally biased region" description="Basic and acidic residues" evidence="1">
    <location>
        <begin position="80"/>
        <end position="91"/>
    </location>
</feature>
<keyword evidence="3" id="KW-1185">Reference proteome</keyword>
<sequence>MSTRAGALGKKRNIVLANSQGRETGRRHVPKTKRLRSDDASGSVPPRRPQAWATADEGDDDDVFATEVEAPEETVSAVRESGRQRSSDHSAARRLLTPPPEAQHVRARETCSEKKAVVDVGGDDDESLERPGDGAVAAAGVGTSGDVAPVSRAREELPVVEREVAHGENKGDQEDDGPLLSRVRRGGMAEDLIDRARLWVDDKAFWTTGEGRRLYNIVHETQEYFVAIANGLQAPAVPRSVGMPKSCMKLTRIANFAQLQQAISRAVAMENIALLVLHG</sequence>
<gene>
    <name evidence="2" type="ORF">CBR_g23476</name>
</gene>
<evidence type="ECO:0000313" key="3">
    <source>
        <dbReference type="Proteomes" id="UP000265515"/>
    </source>
</evidence>
<feature type="region of interest" description="Disordered" evidence="1">
    <location>
        <begin position="1"/>
        <end position="143"/>
    </location>
</feature>
<dbReference type="Gramene" id="GBG77149">
    <property type="protein sequence ID" value="GBG77149"/>
    <property type="gene ID" value="CBR_g23476"/>
</dbReference>
<accession>A0A388L4B2</accession>
<dbReference type="Proteomes" id="UP000265515">
    <property type="component" value="Unassembled WGS sequence"/>
</dbReference>
<feature type="compositionally biased region" description="Low complexity" evidence="1">
    <location>
        <begin position="133"/>
        <end position="143"/>
    </location>
</feature>
<feature type="compositionally biased region" description="Basic and acidic residues" evidence="1">
    <location>
        <begin position="103"/>
        <end position="117"/>
    </location>
</feature>
<comment type="caution">
    <text evidence="2">The sequence shown here is derived from an EMBL/GenBank/DDBJ whole genome shotgun (WGS) entry which is preliminary data.</text>
</comment>
<protein>
    <submittedName>
        <fullName evidence="2">Uncharacterized protein</fullName>
    </submittedName>
</protein>
<feature type="compositionally biased region" description="Basic residues" evidence="1">
    <location>
        <begin position="25"/>
        <end position="34"/>
    </location>
</feature>
<evidence type="ECO:0000256" key="1">
    <source>
        <dbReference type="SAM" id="MobiDB-lite"/>
    </source>
</evidence>
<dbReference type="EMBL" id="BFEA01000261">
    <property type="protein sequence ID" value="GBG77149.1"/>
    <property type="molecule type" value="Genomic_DNA"/>
</dbReference>